<keyword evidence="2 5" id="KW-0238">DNA-binding</keyword>
<sequence>MKQRVTIQDIADALGLSRNTVSKAINGRGSVSEDTKTKIFNKAAELGYKQFAMLNQNHTQTITPQANYEIALFSHSVLSISHFSAPLLHTFEDHISKLGYRLSMYTIRDDFMNQCELPANFNHEFTKGIIVIEMFNEKYTEFLCNLEIPTLFIDTYANTNRQIIKSDIMYMENFNSSYQMTLSLITKGYKKIGFVGDSLHCHSFYERWCGYLHAMQDSSINDFYEYCILENDNLPYYNPELLASKIRALPRLPEAFVCANDYIAIDVIRALKSMNLTVPDDIKICGFDNSTESKIIEPPLTTVNIPGDSMGHFAAETLLSRIEYPELPYRTIYVQTQIINRLSTKK</sequence>
<name>A0A7C8HDU1_9FIRM</name>
<dbReference type="InterPro" id="IPR046335">
    <property type="entry name" value="LacI/GalR-like_sensor"/>
</dbReference>
<dbReference type="Pfam" id="PF13377">
    <property type="entry name" value="Peripla_BP_3"/>
    <property type="match status" value="1"/>
</dbReference>
<keyword evidence="1" id="KW-0805">Transcription regulation</keyword>
<dbReference type="Gene3D" id="1.10.260.40">
    <property type="entry name" value="lambda repressor-like DNA-binding domains"/>
    <property type="match status" value="1"/>
</dbReference>
<organism evidence="5 6">
    <name type="scientific">Defluviitalea raffinosedens</name>
    <dbReference type="NCBI Taxonomy" id="1450156"/>
    <lineage>
        <taxon>Bacteria</taxon>
        <taxon>Bacillati</taxon>
        <taxon>Bacillota</taxon>
        <taxon>Clostridia</taxon>
        <taxon>Lachnospirales</taxon>
        <taxon>Defluviitaleaceae</taxon>
        <taxon>Defluviitalea</taxon>
    </lineage>
</organism>
<accession>A0A7C8HDU1</accession>
<gene>
    <name evidence="5" type="ORF">GND95_10510</name>
</gene>
<dbReference type="InterPro" id="IPR028082">
    <property type="entry name" value="Peripla_BP_I"/>
</dbReference>
<proteinExistence type="predicted"/>
<dbReference type="PROSITE" id="PS50932">
    <property type="entry name" value="HTH_LACI_2"/>
    <property type="match status" value="1"/>
</dbReference>
<evidence type="ECO:0000256" key="2">
    <source>
        <dbReference type="ARBA" id="ARBA00023125"/>
    </source>
</evidence>
<evidence type="ECO:0000256" key="3">
    <source>
        <dbReference type="ARBA" id="ARBA00023163"/>
    </source>
</evidence>
<dbReference type="GO" id="GO:0000976">
    <property type="term" value="F:transcription cis-regulatory region binding"/>
    <property type="evidence" value="ECO:0007669"/>
    <property type="project" value="TreeGrafter"/>
</dbReference>
<dbReference type="SUPFAM" id="SSF53822">
    <property type="entry name" value="Periplasmic binding protein-like I"/>
    <property type="match status" value="1"/>
</dbReference>
<evidence type="ECO:0000256" key="1">
    <source>
        <dbReference type="ARBA" id="ARBA00023015"/>
    </source>
</evidence>
<dbReference type="CDD" id="cd01392">
    <property type="entry name" value="HTH_LacI"/>
    <property type="match status" value="1"/>
</dbReference>
<dbReference type="Proteomes" id="UP000483018">
    <property type="component" value="Unassembled WGS sequence"/>
</dbReference>
<dbReference type="GO" id="GO:0003700">
    <property type="term" value="F:DNA-binding transcription factor activity"/>
    <property type="evidence" value="ECO:0007669"/>
    <property type="project" value="TreeGrafter"/>
</dbReference>
<keyword evidence="3" id="KW-0804">Transcription</keyword>
<dbReference type="OrthoDB" id="2026446at2"/>
<evidence type="ECO:0000313" key="5">
    <source>
        <dbReference type="EMBL" id="KAE9632944.1"/>
    </source>
</evidence>
<dbReference type="InterPro" id="IPR010982">
    <property type="entry name" value="Lambda_DNA-bd_dom_sf"/>
</dbReference>
<feature type="domain" description="HTH lacI-type" evidence="4">
    <location>
        <begin position="5"/>
        <end position="49"/>
    </location>
</feature>
<dbReference type="PANTHER" id="PTHR30146">
    <property type="entry name" value="LACI-RELATED TRANSCRIPTIONAL REPRESSOR"/>
    <property type="match status" value="1"/>
</dbReference>
<evidence type="ECO:0000313" key="6">
    <source>
        <dbReference type="Proteomes" id="UP000483018"/>
    </source>
</evidence>
<reference evidence="5 6" key="1">
    <citation type="submission" date="2019-12" db="EMBL/GenBank/DDBJ databases">
        <title>Defluviitalea raffinosedens, isolated from a biogas fermenter, genome sequencing and characterization.</title>
        <authorList>
            <person name="Rettenmaier R."/>
            <person name="Schneider M."/>
            <person name="Neuhaus K."/>
            <person name="Liebl W."/>
            <person name="Zverlov V."/>
        </authorList>
    </citation>
    <scope>NUCLEOTIDE SEQUENCE [LARGE SCALE GENOMIC DNA]</scope>
    <source>
        <strain evidence="5 6">249c-K6</strain>
    </source>
</reference>
<dbReference type="EMBL" id="WSLF01000010">
    <property type="protein sequence ID" value="KAE9632944.1"/>
    <property type="molecule type" value="Genomic_DNA"/>
</dbReference>
<keyword evidence="6" id="KW-1185">Reference proteome</keyword>
<dbReference type="Gene3D" id="3.40.50.2300">
    <property type="match status" value="2"/>
</dbReference>
<evidence type="ECO:0000259" key="4">
    <source>
        <dbReference type="PROSITE" id="PS50932"/>
    </source>
</evidence>
<dbReference type="SMART" id="SM00354">
    <property type="entry name" value="HTH_LACI"/>
    <property type="match status" value="1"/>
</dbReference>
<dbReference type="AlphaFoldDB" id="A0A7C8HDU1"/>
<dbReference type="SUPFAM" id="SSF47413">
    <property type="entry name" value="lambda repressor-like DNA-binding domains"/>
    <property type="match status" value="1"/>
</dbReference>
<dbReference type="InterPro" id="IPR000843">
    <property type="entry name" value="HTH_LacI"/>
</dbReference>
<dbReference type="PANTHER" id="PTHR30146:SF109">
    <property type="entry name" value="HTH-TYPE TRANSCRIPTIONAL REGULATOR GALS"/>
    <property type="match status" value="1"/>
</dbReference>
<protein>
    <submittedName>
        <fullName evidence="5">LacI family DNA-binding transcriptional regulator</fullName>
    </submittedName>
</protein>
<comment type="caution">
    <text evidence="5">The sequence shown here is derived from an EMBL/GenBank/DDBJ whole genome shotgun (WGS) entry which is preliminary data.</text>
</comment>
<dbReference type="Pfam" id="PF00356">
    <property type="entry name" value="LacI"/>
    <property type="match status" value="1"/>
</dbReference>
<dbReference type="RefSeq" id="WP_158741104.1">
    <property type="nucleotide sequence ID" value="NZ_WSLF01000010.1"/>
</dbReference>